<proteinExistence type="predicted"/>
<name>A0A9D9I4T6_9BACT</name>
<feature type="transmembrane region" description="Helical" evidence="2">
    <location>
        <begin position="20"/>
        <end position="39"/>
    </location>
</feature>
<organism evidence="3 4">
    <name type="scientific">Candidatus Merdivivens pullistercoris</name>
    <dbReference type="NCBI Taxonomy" id="2840873"/>
    <lineage>
        <taxon>Bacteria</taxon>
        <taxon>Pseudomonadati</taxon>
        <taxon>Bacteroidota</taxon>
        <taxon>Bacteroidia</taxon>
        <taxon>Bacteroidales</taxon>
        <taxon>Muribaculaceae</taxon>
        <taxon>Muribaculaceae incertae sedis</taxon>
        <taxon>Candidatus Merdivivens</taxon>
    </lineage>
</organism>
<keyword evidence="2" id="KW-0472">Membrane</keyword>
<dbReference type="Pfam" id="PF04977">
    <property type="entry name" value="DivIC"/>
    <property type="match status" value="1"/>
</dbReference>
<gene>
    <name evidence="3" type="ORF">IAB93_06650</name>
</gene>
<reference evidence="3" key="2">
    <citation type="journal article" date="2021" name="PeerJ">
        <title>Extensive microbial diversity within the chicken gut microbiome revealed by metagenomics and culture.</title>
        <authorList>
            <person name="Gilroy R."/>
            <person name="Ravi A."/>
            <person name="Getino M."/>
            <person name="Pursley I."/>
            <person name="Horton D.L."/>
            <person name="Alikhan N.F."/>
            <person name="Baker D."/>
            <person name="Gharbi K."/>
            <person name="Hall N."/>
            <person name="Watson M."/>
            <person name="Adriaenssens E.M."/>
            <person name="Foster-Nyarko E."/>
            <person name="Jarju S."/>
            <person name="Secka A."/>
            <person name="Antonio M."/>
            <person name="Oren A."/>
            <person name="Chaudhuri R.R."/>
            <person name="La Ragione R."/>
            <person name="Hildebrand F."/>
            <person name="Pallen M.J."/>
        </authorList>
    </citation>
    <scope>NUCLEOTIDE SEQUENCE</scope>
    <source>
        <strain evidence="3">10037</strain>
    </source>
</reference>
<feature type="coiled-coil region" evidence="1">
    <location>
        <begin position="48"/>
        <end position="75"/>
    </location>
</feature>
<dbReference type="AlphaFoldDB" id="A0A9D9I4T6"/>
<keyword evidence="2" id="KW-1133">Transmembrane helix</keyword>
<protein>
    <submittedName>
        <fullName evidence="3">Septum formation initiator family protein</fullName>
    </submittedName>
</protein>
<evidence type="ECO:0000256" key="1">
    <source>
        <dbReference type="SAM" id="Coils"/>
    </source>
</evidence>
<comment type="caution">
    <text evidence="3">The sequence shown here is derived from an EMBL/GenBank/DDBJ whole genome shotgun (WGS) entry which is preliminary data.</text>
</comment>
<sequence>MRKTLENWKSSWLSRRTKYYVVTAIFAVSVLFLSENNIIRWITVRFDISNQEKVISQYRKNIEEAGRRLEMLGSDTDTLETFARENFYFQKADEDIFVCE</sequence>
<reference evidence="3" key="1">
    <citation type="submission" date="2020-10" db="EMBL/GenBank/DDBJ databases">
        <authorList>
            <person name="Gilroy R."/>
        </authorList>
    </citation>
    <scope>NUCLEOTIDE SEQUENCE</scope>
    <source>
        <strain evidence="3">10037</strain>
    </source>
</reference>
<evidence type="ECO:0000256" key="2">
    <source>
        <dbReference type="SAM" id="Phobius"/>
    </source>
</evidence>
<evidence type="ECO:0000313" key="4">
    <source>
        <dbReference type="Proteomes" id="UP000823597"/>
    </source>
</evidence>
<keyword evidence="1" id="KW-0175">Coiled coil</keyword>
<dbReference type="InterPro" id="IPR007060">
    <property type="entry name" value="FtsL/DivIC"/>
</dbReference>
<keyword evidence="2" id="KW-0812">Transmembrane</keyword>
<dbReference type="EMBL" id="JADIME010000072">
    <property type="protein sequence ID" value="MBO8465657.1"/>
    <property type="molecule type" value="Genomic_DNA"/>
</dbReference>
<accession>A0A9D9I4T6</accession>
<dbReference type="Proteomes" id="UP000823597">
    <property type="component" value="Unassembled WGS sequence"/>
</dbReference>
<evidence type="ECO:0000313" key="3">
    <source>
        <dbReference type="EMBL" id="MBO8465657.1"/>
    </source>
</evidence>